<keyword evidence="3" id="KW-1185">Reference proteome</keyword>
<evidence type="ECO:0000256" key="1">
    <source>
        <dbReference type="SAM" id="Phobius"/>
    </source>
</evidence>
<evidence type="ECO:0000313" key="3">
    <source>
        <dbReference type="Proteomes" id="UP001203284"/>
    </source>
</evidence>
<name>A0ABT0DBS5_9HYPH</name>
<protein>
    <submittedName>
        <fullName evidence="2">Uncharacterized protein</fullName>
    </submittedName>
</protein>
<dbReference type="EMBL" id="JALKCH010000006">
    <property type="protein sequence ID" value="MCK0197416.1"/>
    <property type="molecule type" value="Genomic_DNA"/>
</dbReference>
<comment type="caution">
    <text evidence="2">The sequence shown here is derived from an EMBL/GenBank/DDBJ whole genome shotgun (WGS) entry which is preliminary data.</text>
</comment>
<keyword evidence="1" id="KW-0472">Membrane</keyword>
<dbReference type="RefSeq" id="WP_247029153.1">
    <property type="nucleotide sequence ID" value="NZ_JALKCH010000006.1"/>
</dbReference>
<sequence length="146" mass="15619">MKRLVAHLRDYGAAWLMGGIATSVVLASILAGEGGPFRHTTGAAVRTGDEVSNFVLFTTVPYRDLSVTTGTEFASMTDRSITSQWCYLRRDGRDGDLVPWVELASARSGASPSLNPLSSSALAALGLTSPEAARLVTTHCRFQRES</sequence>
<evidence type="ECO:0000313" key="2">
    <source>
        <dbReference type="EMBL" id="MCK0197416.1"/>
    </source>
</evidence>
<reference evidence="2 3" key="1">
    <citation type="submission" date="2022-04" db="EMBL/GenBank/DDBJ databases">
        <authorList>
            <person name="Grouzdev D.S."/>
            <person name="Pantiukh K.S."/>
            <person name="Krutkina M.S."/>
        </authorList>
    </citation>
    <scope>NUCLEOTIDE SEQUENCE [LARGE SCALE GENOMIC DNA]</scope>
    <source>
        <strain evidence="2 3">6x-1</strain>
    </source>
</reference>
<keyword evidence="1" id="KW-0812">Transmembrane</keyword>
<accession>A0ABT0DBS5</accession>
<organism evidence="2 3">
    <name type="scientific">Ancylobacter crimeensis</name>
    <dbReference type="NCBI Taxonomy" id="2579147"/>
    <lineage>
        <taxon>Bacteria</taxon>
        <taxon>Pseudomonadati</taxon>
        <taxon>Pseudomonadota</taxon>
        <taxon>Alphaproteobacteria</taxon>
        <taxon>Hyphomicrobiales</taxon>
        <taxon>Xanthobacteraceae</taxon>
        <taxon>Ancylobacter</taxon>
    </lineage>
</organism>
<proteinExistence type="predicted"/>
<feature type="transmembrane region" description="Helical" evidence="1">
    <location>
        <begin position="12"/>
        <end position="31"/>
    </location>
</feature>
<gene>
    <name evidence="2" type="ORF">MWN34_10875</name>
</gene>
<keyword evidence="1" id="KW-1133">Transmembrane helix</keyword>
<dbReference type="Proteomes" id="UP001203284">
    <property type="component" value="Unassembled WGS sequence"/>
</dbReference>